<dbReference type="EMBL" id="AHOT01000009">
    <property type="protein sequence ID" value="EIM16993.1"/>
    <property type="molecule type" value="Genomic_DNA"/>
</dbReference>
<dbReference type="Proteomes" id="UP000003790">
    <property type="component" value="Chromosome"/>
</dbReference>
<dbReference type="RefSeq" id="WP_009051465.1">
    <property type="nucleotide sequence ID" value="NZ_CM001490.1"/>
</dbReference>
<protein>
    <submittedName>
        <fullName evidence="3">Uncharacterized protein</fullName>
    </submittedName>
</protein>
<accession>A0AB33WUV8</accession>
<dbReference type="AlphaFoldDB" id="A0AB33WUV8"/>
<proteinExistence type="predicted"/>
<keyword evidence="1" id="KW-0175">Coiled coil</keyword>
<sequence length="153" mass="17257">MSSIKQPPTEAAQRVSASDLYRAAFERLKNDEPQRLPKGTPISQNNVAKEAGSDPSALKKSRFPTLIAEIQKYVEAHLDDRPESAHQVRVSARKKNRSLRERMENVVQQRDHLASLLTEADATILELLDRVAELERTLPSPNVVPLGQRKKDR</sequence>
<organism evidence="3 4">
    <name type="scientific">Pseudomonas chlororaphis O6</name>
    <dbReference type="NCBI Taxonomy" id="1037915"/>
    <lineage>
        <taxon>Bacteria</taxon>
        <taxon>Pseudomonadati</taxon>
        <taxon>Pseudomonadota</taxon>
        <taxon>Gammaproteobacteria</taxon>
        <taxon>Pseudomonadales</taxon>
        <taxon>Pseudomonadaceae</taxon>
        <taxon>Pseudomonas</taxon>
    </lineage>
</organism>
<comment type="caution">
    <text evidence="3">The sequence shown here is derived from an EMBL/GenBank/DDBJ whole genome shotgun (WGS) entry which is preliminary data.</text>
</comment>
<gene>
    <name evidence="3" type="ORF">PchlO6_6038</name>
</gene>
<evidence type="ECO:0000313" key="3">
    <source>
        <dbReference type="EMBL" id="EIM16993.1"/>
    </source>
</evidence>
<evidence type="ECO:0000256" key="2">
    <source>
        <dbReference type="SAM" id="MobiDB-lite"/>
    </source>
</evidence>
<feature type="region of interest" description="Disordered" evidence="2">
    <location>
        <begin position="27"/>
        <end position="59"/>
    </location>
</feature>
<name>A0AB33WUV8_9PSED</name>
<evidence type="ECO:0000256" key="1">
    <source>
        <dbReference type="SAM" id="Coils"/>
    </source>
</evidence>
<evidence type="ECO:0000313" key="4">
    <source>
        <dbReference type="Proteomes" id="UP000003790"/>
    </source>
</evidence>
<reference evidence="3 4" key="1">
    <citation type="journal article" date="2012" name="PLoS Genet.">
        <title>Comparative Genomics of Plant-Associated Pseudomonas spp.: Insights into Diversity and Inheritance of Traits Involved in Multitrophic Interactions.</title>
        <authorList>
            <person name="Loper J.E."/>
            <person name="Hassan K.A."/>
            <person name="Mavrodi D.V."/>
            <person name="Davis E.W.II."/>
            <person name="Lim C.K."/>
            <person name="Shaffer B.T."/>
            <person name="Elbourne L.D."/>
            <person name="Stockwell V.O."/>
            <person name="Hartney S.L."/>
            <person name="Breakwell K."/>
            <person name="Henkels M.D."/>
            <person name="Tetu S.G."/>
            <person name="Rangel L.I."/>
            <person name="Kidarsa T.A."/>
            <person name="Wilson N.L."/>
            <person name="van de Mortel J.E."/>
            <person name="Song C."/>
            <person name="Blumhagen R."/>
            <person name="Radune D."/>
            <person name="Hostetler J.B."/>
            <person name="Brinkac L.M."/>
            <person name="Durkin A.S."/>
            <person name="Kluepfel D.A."/>
            <person name="Wechter W.P."/>
            <person name="Anderson A.J."/>
            <person name="Kim Y.C."/>
            <person name="Pierson L.S.III."/>
            <person name="Pierson E.A."/>
            <person name="Lindow S.E."/>
            <person name="Kobayashi D.Y."/>
            <person name="Raaijmakers J.M."/>
            <person name="Weller D.M."/>
            <person name="Thomashow L.S."/>
            <person name="Allen A.E."/>
            <person name="Paulsen I.T."/>
        </authorList>
    </citation>
    <scope>NUCLEOTIDE SEQUENCE [LARGE SCALE GENOMIC DNA]</scope>
    <source>
        <strain evidence="3 4">O6</strain>
    </source>
</reference>
<feature type="coiled-coil region" evidence="1">
    <location>
        <begin position="89"/>
        <end position="137"/>
    </location>
</feature>